<name>A0A8S0UU19_OLEEU</name>
<reference evidence="2 3" key="1">
    <citation type="submission" date="2019-12" db="EMBL/GenBank/DDBJ databases">
        <authorList>
            <person name="Alioto T."/>
            <person name="Alioto T."/>
            <person name="Gomez Garrido J."/>
        </authorList>
    </citation>
    <scope>NUCLEOTIDE SEQUENCE [LARGE SCALE GENOMIC DNA]</scope>
</reference>
<feature type="compositionally biased region" description="Acidic residues" evidence="1">
    <location>
        <begin position="61"/>
        <end position="70"/>
    </location>
</feature>
<dbReference type="AlphaFoldDB" id="A0A8S0UU19"/>
<proteinExistence type="predicted"/>
<protein>
    <submittedName>
        <fullName evidence="2">Uncharacterized protein</fullName>
    </submittedName>
</protein>
<keyword evidence="3" id="KW-1185">Reference proteome</keyword>
<dbReference type="Gramene" id="OE9A104214T1">
    <property type="protein sequence ID" value="OE9A104214C1"/>
    <property type="gene ID" value="OE9A104214"/>
</dbReference>
<dbReference type="Proteomes" id="UP000594638">
    <property type="component" value="Unassembled WGS sequence"/>
</dbReference>
<evidence type="ECO:0000313" key="3">
    <source>
        <dbReference type="Proteomes" id="UP000594638"/>
    </source>
</evidence>
<evidence type="ECO:0000256" key="1">
    <source>
        <dbReference type="SAM" id="MobiDB-lite"/>
    </source>
</evidence>
<accession>A0A8S0UU19</accession>
<feature type="region of interest" description="Disordered" evidence="1">
    <location>
        <begin position="57"/>
        <end position="103"/>
    </location>
</feature>
<feature type="region of interest" description="Disordered" evidence="1">
    <location>
        <begin position="1"/>
        <end position="30"/>
    </location>
</feature>
<evidence type="ECO:0000313" key="2">
    <source>
        <dbReference type="EMBL" id="CAA3021562.1"/>
    </source>
</evidence>
<organism evidence="2 3">
    <name type="scientific">Olea europaea subsp. europaea</name>
    <dbReference type="NCBI Taxonomy" id="158383"/>
    <lineage>
        <taxon>Eukaryota</taxon>
        <taxon>Viridiplantae</taxon>
        <taxon>Streptophyta</taxon>
        <taxon>Embryophyta</taxon>
        <taxon>Tracheophyta</taxon>
        <taxon>Spermatophyta</taxon>
        <taxon>Magnoliopsida</taxon>
        <taxon>eudicotyledons</taxon>
        <taxon>Gunneridae</taxon>
        <taxon>Pentapetalae</taxon>
        <taxon>asterids</taxon>
        <taxon>lamiids</taxon>
        <taxon>Lamiales</taxon>
        <taxon>Oleaceae</taxon>
        <taxon>Oleeae</taxon>
        <taxon>Olea</taxon>
    </lineage>
</organism>
<dbReference type="EMBL" id="CACTIH010009056">
    <property type="protein sequence ID" value="CAA3021562.1"/>
    <property type="molecule type" value="Genomic_DNA"/>
</dbReference>
<gene>
    <name evidence="2" type="ORF">OLEA9_A104214</name>
</gene>
<comment type="caution">
    <text evidence="2">The sequence shown here is derived from an EMBL/GenBank/DDBJ whole genome shotgun (WGS) entry which is preliminary data.</text>
</comment>
<sequence>MVRRKVETQFEEEDIGKEKKTIPPTPAPLGTINRRKGLIVQVFLSQRMHLIYGVESRSEADDTVDDGLEYNDDKISCDTKSQNATEKETENAEDMDFEVSQTS</sequence>